<dbReference type="EMBL" id="QWET01000031">
    <property type="protein sequence ID" value="RIH62910.1"/>
    <property type="molecule type" value="Genomic_DNA"/>
</dbReference>
<dbReference type="Proteomes" id="UP000266441">
    <property type="component" value="Unassembled WGS sequence"/>
</dbReference>
<evidence type="ECO:0000313" key="1">
    <source>
        <dbReference type="EMBL" id="RIH62910.1"/>
    </source>
</evidence>
<accession>A0A399CXW4</accession>
<gene>
    <name evidence="1" type="ORF">D1164_22455</name>
</gene>
<protein>
    <recommendedName>
        <fullName evidence="3">DUF2116 family Zn-ribbon domain-containing protein</fullName>
    </recommendedName>
</protein>
<dbReference type="OrthoDB" id="5187906at2"/>
<dbReference type="RefSeq" id="WP_119352154.1">
    <property type="nucleotide sequence ID" value="NZ_QWET01000031.1"/>
</dbReference>
<comment type="caution">
    <text evidence="1">The sequence shown here is derived from an EMBL/GenBank/DDBJ whole genome shotgun (WGS) entry which is preliminary data.</text>
</comment>
<evidence type="ECO:0000313" key="2">
    <source>
        <dbReference type="Proteomes" id="UP000266441"/>
    </source>
</evidence>
<reference evidence="1 2" key="1">
    <citation type="journal article" date="2015" name="Int. J. Syst. Evol. Microbiol.">
        <title>Mariniphaga sediminis sp. nov., isolated from coastal sediment.</title>
        <authorList>
            <person name="Wang F.Q."/>
            <person name="Shen Q.Y."/>
            <person name="Chen G.J."/>
            <person name="Du Z.J."/>
        </authorList>
    </citation>
    <scope>NUCLEOTIDE SEQUENCE [LARGE SCALE GENOMIC DNA]</scope>
    <source>
        <strain evidence="1 2">SY21</strain>
    </source>
</reference>
<proteinExistence type="predicted"/>
<evidence type="ECO:0008006" key="3">
    <source>
        <dbReference type="Google" id="ProtNLM"/>
    </source>
</evidence>
<sequence length="122" mass="14497">MEERKCLECGEQLRGRADQKFCSDACRNAYNNKKMSGSTNYIRKINRILKKNYTILKELNYNDKTTTYKNALMKQGFNFNHFTHIYKTRNGRIYYFCYDQGFSVLENDKYLLVRKEGLVGSI</sequence>
<organism evidence="1 2">
    <name type="scientific">Mariniphaga sediminis</name>
    <dbReference type="NCBI Taxonomy" id="1628158"/>
    <lineage>
        <taxon>Bacteria</taxon>
        <taxon>Pseudomonadati</taxon>
        <taxon>Bacteroidota</taxon>
        <taxon>Bacteroidia</taxon>
        <taxon>Marinilabiliales</taxon>
        <taxon>Prolixibacteraceae</taxon>
        <taxon>Mariniphaga</taxon>
    </lineage>
</organism>
<name>A0A399CXW4_9BACT</name>
<keyword evidence="2" id="KW-1185">Reference proteome</keyword>
<dbReference type="AlphaFoldDB" id="A0A399CXW4"/>